<dbReference type="SUPFAM" id="SSF52540">
    <property type="entry name" value="P-loop containing nucleoside triphosphate hydrolases"/>
    <property type="match status" value="1"/>
</dbReference>
<proteinExistence type="inferred from homology"/>
<evidence type="ECO:0000313" key="4">
    <source>
        <dbReference type="Proteomes" id="UP001176940"/>
    </source>
</evidence>
<dbReference type="EC" id="2.8.2.-" evidence="1"/>
<dbReference type="InterPro" id="IPR027417">
    <property type="entry name" value="P-loop_NTPase"/>
</dbReference>
<reference evidence="3" key="1">
    <citation type="submission" date="2023-07" db="EMBL/GenBank/DDBJ databases">
        <authorList>
            <person name="Stuckert A."/>
        </authorList>
    </citation>
    <scope>NUCLEOTIDE SEQUENCE</scope>
</reference>
<dbReference type="Gene3D" id="3.40.50.300">
    <property type="entry name" value="P-loop containing nucleotide triphosphate hydrolases"/>
    <property type="match status" value="1"/>
</dbReference>
<evidence type="ECO:0000259" key="2">
    <source>
        <dbReference type="Pfam" id="PF00685"/>
    </source>
</evidence>
<protein>
    <recommendedName>
        <fullName evidence="1">Sulfotransferase</fullName>
        <ecNumber evidence="1">2.8.2.-</ecNumber>
    </recommendedName>
</protein>
<gene>
    <name evidence="3" type="ORF">RIMI_LOCUS19495031</name>
</gene>
<dbReference type="InterPro" id="IPR000863">
    <property type="entry name" value="Sulfotransferase_dom"/>
</dbReference>
<dbReference type="PANTHER" id="PTHR10704:SF66">
    <property type="entry name" value="SULFOTRANSFERASE"/>
    <property type="match status" value="1"/>
</dbReference>
<dbReference type="InterPro" id="IPR051135">
    <property type="entry name" value="Gal/GlcNAc/GalNAc_ST"/>
</dbReference>
<evidence type="ECO:0000256" key="1">
    <source>
        <dbReference type="RuleBase" id="RU361155"/>
    </source>
</evidence>
<dbReference type="Pfam" id="PF00685">
    <property type="entry name" value="Sulfotransfer_1"/>
    <property type="match status" value="1"/>
</dbReference>
<evidence type="ECO:0000313" key="3">
    <source>
        <dbReference type="EMBL" id="CAJ0964693.1"/>
    </source>
</evidence>
<dbReference type="PANTHER" id="PTHR10704">
    <property type="entry name" value="CARBOHYDRATE SULFOTRANSFERASE"/>
    <property type="match status" value="1"/>
</dbReference>
<keyword evidence="1" id="KW-0808">Transferase</keyword>
<dbReference type="EMBL" id="CAUEEQ010062430">
    <property type="protein sequence ID" value="CAJ0964693.1"/>
    <property type="molecule type" value="Genomic_DNA"/>
</dbReference>
<sequence>MMECSWKVFALFVFTSLGIQYTAIKSLRMTFTTPCPSLTAENRCGHIKDNVTRALCEDINAQPGRKHILIFTTARSGSSFLGEIFNQNSDVFYLYEPLFHVQDMFTNGLPSIDRRSLLGASRDLLHNLYDCDFYLLENYIKPPPKDHITYSFFRRGSSKALCSPPMCNQSQESQCLKACRKINLTMASTSCRSYKTMAIKIIRIPELNHMRTLVDDPRLSLKVVHLVRDPRAVLASRINTFVSQYRSYQIWNSSGRKPHNMDLTLLINMCTDYSKSLKTAFSRPSWLKGKYMLVRYEDLAKDPVKKANEIYNFLGLPWKEGLSSWIEENTNATVAPNSSKYATIRNSSKTVENWRLNLHFSIVQTVQNLCNTTLSQLGFQLVDSIQQLKNLSQNLVEPRVFLPFI</sequence>
<dbReference type="Proteomes" id="UP001176940">
    <property type="component" value="Unassembled WGS sequence"/>
</dbReference>
<feature type="domain" description="Sulfotransferase" evidence="2">
    <location>
        <begin position="66"/>
        <end position="377"/>
    </location>
</feature>
<organism evidence="3 4">
    <name type="scientific">Ranitomeya imitator</name>
    <name type="common">mimic poison frog</name>
    <dbReference type="NCBI Taxonomy" id="111125"/>
    <lineage>
        <taxon>Eukaryota</taxon>
        <taxon>Metazoa</taxon>
        <taxon>Chordata</taxon>
        <taxon>Craniata</taxon>
        <taxon>Vertebrata</taxon>
        <taxon>Euteleostomi</taxon>
        <taxon>Amphibia</taxon>
        <taxon>Batrachia</taxon>
        <taxon>Anura</taxon>
        <taxon>Neobatrachia</taxon>
        <taxon>Hyloidea</taxon>
        <taxon>Dendrobatidae</taxon>
        <taxon>Dendrobatinae</taxon>
        <taxon>Ranitomeya</taxon>
    </lineage>
</organism>
<keyword evidence="4" id="KW-1185">Reference proteome</keyword>
<accession>A0ABN9MH67</accession>
<comment type="similarity">
    <text evidence="1">Belongs to the sulfotransferase 1 family.</text>
</comment>
<comment type="caution">
    <text evidence="3">The sequence shown here is derived from an EMBL/GenBank/DDBJ whole genome shotgun (WGS) entry which is preliminary data.</text>
</comment>
<name>A0ABN9MH67_9NEOB</name>